<dbReference type="Pfam" id="PF00858">
    <property type="entry name" value="ASC"/>
    <property type="match status" value="1"/>
</dbReference>
<dbReference type="PANTHER" id="PTHR11690">
    <property type="entry name" value="AMILORIDE-SENSITIVE SODIUM CHANNEL-RELATED"/>
    <property type="match status" value="1"/>
</dbReference>
<dbReference type="PRINTS" id="PR01078">
    <property type="entry name" value="AMINACHANNEL"/>
</dbReference>
<name>A0A8J2S5R5_9CRUS</name>
<keyword evidence="8 12" id="KW-0406">Ion transport</keyword>
<dbReference type="PANTHER" id="PTHR11690:SF288">
    <property type="entry name" value="AMILORIDE-SENSITIVE NA+ CHANNEL-RELATED"/>
    <property type="match status" value="1"/>
</dbReference>
<evidence type="ECO:0000256" key="11">
    <source>
        <dbReference type="ARBA" id="ARBA00023303"/>
    </source>
</evidence>
<keyword evidence="10 12" id="KW-0739">Sodium transport</keyword>
<evidence type="ECO:0000256" key="8">
    <source>
        <dbReference type="ARBA" id="ARBA00023065"/>
    </source>
</evidence>
<dbReference type="InterPro" id="IPR001873">
    <property type="entry name" value="ENaC"/>
</dbReference>
<comment type="caution">
    <text evidence="14">The sequence shown here is derived from an EMBL/GenBank/DDBJ whole genome shotgun (WGS) entry which is preliminary data.</text>
</comment>
<gene>
    <name evidence="14" type="ORF">DGAL_LOCUS14822</name>
</gene>
<evidence type="ECO:0000313" key="14">
    <source>
        <dbReference type="EMBL" id="CAH0111187.1"/>
    </source>
</evidence>
<evidence type="ECO:0000256" key="9">
    <source>
        <dbReference type="ARBA" id="ARBA00023136"/>
    </source>
</evidence>
<dbReference type="Proteomes" id="UP000789390">
    <property type="component" value="Unassembled WGS sequence"/>
</dbReference>
<evidence type="ECO:0000313" key="15">
    <source>
        <dbReference type="Proteomes" id="UP000789390"/>
    </source>
</evidence>
<dbReference type="Gene3D" id="1.10.287.770">
    <property type="entry name" value="YojJ-like"/>
    <property type="match status" value="1"/>
</dbReference>
<protein>
    <recommendedName>
        <fullName evidence="16">Sodium channel protein Nach</fullName>
    </recommendedName>
</protein>
<evidence type="ECO:0000256" key="6">
    <source>
        <dbReference type="ARBA" id="ARBA00022989"/>
    </source>
</evidence>
<evidence type="ECO:0000256" key="4">
    <source>
        <dbReference type="ARBA" id="ARBA00022461"/>
    </source>
</evidence>
<dbReference type="PROSITE" id="PS01206">
    <property type="entry name" value="ASC"/>
    <property type="match status" value="1"/>
</dbReference>
<comment type="similarity">
    <text evidence="2 12">Belongs to the amiloride-sensitive sodium channel (TC 1.A.6) family.</text>
</comment>
<evidence type="ECO:0000256" key="12">
    <source>
        <dbReference type="RuleBase" id="RU000679"/>
    </source>
</evidence>
<keyword evidence="3 12" id="KW-0813">Transport</keyword>
<keyword evidence="5 12" id="KW-0812">Transmembrane</keyword>
<keyword evidence="11 12" id="KW-0407">Ion channel</keyword>
<keyword evidence="15" id="KW-1185">Reference proteome</keyword>
<proteinExistence type="inferred from homology"/>
<dbReference type="GO" id="GO:0005886">
    <property type="term" value="C:plasma membrane"/>
    <property type="evidence" value="ECO:0007669"/>
    <property type="project" value="TreeGrafter"/>
</dbReference>
<dbReference type="EMBL" id="CAKKLH010000311">
    <property type="protein sequence ID" value="CAH0111187.1"/>
    <property type="molecule type" value="Genomic_DNA"/>
</dbReference>
<dbReference type="AlphaFoldDB" id="A0A8J2S5R5"/>
<evidence type="ECO:0000256" key="13">
    <source>
        <dbReference type="SAM" id="Phobius"/>
    </source>
</evidence>
<evidence type="ECO:0000256" key="3">
    <source>
        <dbReference type="ARBA" id="ARBA00022448"/>
    </source>
</evidence>
<dbReference type="InterPro" id="IPR020903">
    <property type="entry name" value="ENaC_CS"/>
</dbReference>
<dbReference type="OrthoDB" id="6336424at2759"/>
<accession>A0A8J2S5R5</accession>
<keyword evidence="7" id="KW-0915">Sodium</keyword>
<evidence type="ECO:0000256" key="2">
    <source>
        <dbReference type="ARBA" id="ARBA00007193"/>
    </source>
</evidence>
<keyword evidence="9 13" id="KW-0472">Membrane</keyword>
<dbReference type="Gene3D" id="2.60.470.10">
    <property type="entry name" value="Acid-sensing ion channels like domains"/>
    <property type="match status" value="1"/>
</dbReference>
<evidence type="ECO:0000256" key="1">
    <source>
        <dbReference type="ARBA" id="ARBA00004141"/>
    </source>
</evidence>
<comment type="subcellular location">
    <subcellularLocation>
        <location evidence="1">Membrane</location>
        <topology evidence="1">Multi-pass membrane protein</topology>
    </subcellularLocation>
</comment>
<keyword evidence="6 13" id="KW-1133">Transmembrane helix</keyword>
<organism evidence="14 15">
    <name type="scientific">Daphnia galeata</name>
    <dbReference type="NCBI Taxonomy" id="27404"/>
    <lineage>
        <taxon>Eukaryota</taxon>
        <taxon>Metazoa</taxon>
        <taxon>Ecdysozoa</taxon>
        <taxon>Arthropoda</taxon>
        <taxon>Crustacea</taxon>
        <taxon>Branchiopoda</taxon>
        <taxon>Diplostraca</taxon>
        <taxon>Cladocera</taxon>
        <taxon>Anomopoda</taxon>
        <taxon>Daphniidae</taxon>
        <taxon>Daphnia</taxon>
    </lineage>
</organism>
<keyword evidence="4 12" id="KW-0894">Sodium channel</keyword>
<evidence type="ECO:0000256" key="5">
    <source>
        <dbReference type="ARBA" id="ARBA00022692"/>
    </source>
</evidence>
<evidence type="ECO:0000256" key="7">
    <source>
        <dbReference type="ARBA" id="ARBA00023053"/>
    </source>
</evidence>
<dbReference type="GO" id="GO:0015280">
    <property type="term" value="F:ligand-gated sodium channel activity"/>
    <property type="evidence" value="ECO:0007669"/>
    <property type="project" value="TreeGrafter"/>
</dbReference>
<evidence type="ECO:0008006" key="16">
    <source>
        <dbReference type="Google" id="ProtNLM"/>
    </source>
</evidence>
<sequence length="503" mass="57139">MWHKWVESPVLTSVETQLYPLNNIFFPAVTICNVNKVSRRKLQEAMEHPKYANVSYSKMQLTLRYMTKLDRAIDNEKELKELDEFYKSRNISALDLFKILEETAPSCSDIVMDCNWLGLTYPCMEYFSFLPTDDGMCCTFNGGKYFDSMLGIESGASEPLRVNGNGYRMGLNLVIDANVEDYSVTTGKFDGFKILVHAPEEFADISDRALVIGPGTETFVAVKGTTSFNTEDVAREVTPNKRQCLVEGEKELTYFQRYSRSACFVDCSTRIMQKDCKCRPYFFRGDNNSRLCEMTSYTCISEVYEKVRSQGDKTCDCLPPCSDTRYEPEISYASFPGHGFNLTRTFKRLVNKRNLSSGTDGTEYFKSNVAILHVYYKEKTGMRYRTDIRFGIEDFISAMGGLLGLGLGMSFISVIELLYFFCARRFFVRHRTAPDQAIQKPPNCQTETSEVKNVWPSCITLTSSIMTAESSLDGRNNNLAVGIDASKKTIQSTEDMTDENESQ</sequence>
<feature type="transmembrane region" description="Helical" evidence="13">
    <location>
        <begin position="395"/>
        <end position="421"/>
    </location>
</feature>
<evidence type="ECO:0000256" key="10">
    <source>
        <dbReference type="ARBA" id="ARBA00023201"/>
    </source>
</evidence>
<reference evidence="14" key="1">
    <citation type="submission" date="2021-11" db="EMBL/GenBank/DDBJ databases">
        <authorList>
            <person name="Schell T."/>
        </authorList>
    </citation>
    <scope>NUCLEOTIDE SEQUENCE</scope>
    <source>
        <strain evidence="14">M5</strain>
    </source>
</reference>